<dbReference type="AlphaFoldDB" id="A0A508BCY8"/>
<evidence type="ECO:0000313" key="2">
    <source>
        <dbReference type="EMBL" id="TQD59117.1"/>
    </source>
</evidence>
<protein>
    <submittedName>
        <fullName evidence="2">Glycosyltransferase family 61 protein</fullName>
    </submittedName>
</protein>
<dbReference type="Pfam" id="PF04577">
    <property type="entry name" value="Glyco_transf_61"/>
    <property type="match status" value="1"/>
</dbReference>
<keyword evidence="2" id="KW-0808">Transferase</keyword>
<dbReference type="GO" id="GO:0016757">
    <property type="term" value="F:glycosyltransferase activity"/>
    <property type="evidence" value="ECO:0007669"/>
    <property type="project" value="InterPro"/>
</dbReference>
<accession>A0A508BCY8</accession>
<proteinExistence type="predicted"/>
<sequence>MTGPHGSQPTAARQGAVCAPMPAGKPSAELGEILQQVLQGLFRGEESGAAPRVAVLLDRPQPHLSNWLGAALGARELIVCSMRDEQDEQDGCPEAEPVEYSGLIGLARVVGFTNQVDLHQALATHGRFDVLVDALTHSPGMRATSAQLFIGIVRDGGYYVVIDGAALGESLNTAGLITRASRSLAGLHGAAGELSGDERSYGEQVAALTVLDGGVVLRKRGDGFVKLRYAETPPILSARYGESWGRSLETLPARVTPLEVIGVTNNPGLCAKRFPRENRIPETSVLEYRDVCVAPRQVLVKDHLLLPNTFRLATTKRLVNTALKELNHYYAAPTVDTQSAPRREGTFFYLDIEYNRHFGHFMTEVVPRLYAWELARATHPDIRILTNSRADRGRPPAYQRILLEAYGIDDDLVEVITSPVKVDTLVCAMPLMQNGRFADPALASTCHRLRDGLLERSTPNDKPQRRLFISRKPDMWRECLNGSQVEECFARRGFTIIRLEGHSIVEQARMFYEADVVAGYIGSALYNIMFARRPIDVIGFINQSYLATNEYLICSVLGHRLHLFYGDEITDGRGKDCEGRDLGVTNRDYVFNIERDGDQLDELLDSLEKTWGES</sequence>
<dbReference type="EMBL" id="VICC01000009">
    <property type="protein sequence ID" value="TQD59117.1"/>
    <property type="molecule type" value="Genomic_DNA"/>
</dbReference>
<reference evidence="2 3" key="1">
    <citation type="submission" date="2019-06" db="EMBL/GenBank/DDBJ databases">
        <title>Draft genome sequence of Actinomyces oris CCUG 34288T.</title>
        <authorList>
            <person name="Salva-Serra F."/>
            <person name="Cardew S."/>
            <person name="Moore E."/>
        </authorList>
    </citation>
    <scope>NUCLEOTIDE SEQUENCE [LARGE SCALE GENOMIC DNA]</scope>
    <source>
        <strain evidence="2 3">CCUG 34288</strain>
    </source>
</reference>
<gene>
    <name evidence="2" type="ORF">FK267_12775</name>
</gene>
<dbReference type="InterPro" id="IPR049625">
    <property type="entry name" value="Glyco_transf_61_cat"/>
</dbReference>
<dbReference type="RefSeq" id="WP_141407430.1">
    <property type="nucleotide sequence ID" value="NZ_CP066060.1"/>
</dbReference>
<organism evidence="2 3">
    <name type="scientific">Actinomyces oris</name>
    <dbReference type="NCBI Taxonomy" id="544580"/>
    <lineage>
        <taxon>Bacteria</taxon>
        <taxon>Bacillati</taxon>
        <taxon>Actinomycetota</taxon>
        <taxon>Actinomycetes</taxon>
        <taxon>Actinomycetales</taxon>
        <taxon>Actinomycetaceae</taxon>
        <taxon>Actinomyces</taxon>
    </lineage>
</organism>
<evidence type="ECO:0000259" key="1">
    <source>
        <dbReference type="Pfam" id="PF04577"/>
    </source>
</evidence>
<name>A0A508BCY8_9ACTO</name>
<evidence type="ECO:0000313" key="3">
    <source>
        <dbReference type="Proteomes" id="UP000317942"/>
    </source>
</evidence>
<comment type="caution">
    <text evidence="2">The sequence shown here is derived from an EMBL/GenBank/DDBJ whole genome shotgun (WGS) entry which is preliminary data.</text>
</comment>
<feature type="domain" description="Glycosyltransferase 61 catalytic" evidence="1">
    <location>
        <begin position="358"/>
        <end position="536"/>
    </location>
</feature>
<dbReference type="Proteomes" id="UP000317942">
    <property type="component" value="Unassembled WGS sequence"/>
</dbReference>
<dbReference type="GeneID" id="64213089"/>